<dbReference type="GeneID" id="28989860"/>
<dbReference type="Proteomes" id="UP000077315">
    <property type="component" value="Unassembled WGS sequence"/>
</dbReference>
<accession>A0A167N8C0</accession>
<dbReference type="OrthoDB" id="2014654at2759"/>
<dbReference type="GO" id="GO:0006357">
    <property type="term" value="P:regulation of transcription by RNA polymerase II"/>
    <property type="evidence" value="ECO:0007669"/>
    <property type="project" value="TreeGrafter"/>
</dbReference>
<organism evidence="3 4">
    <name type="scientific">Phycomyces blakesleeanus (strain ATCC 8743b / DSM 1359 / FGSC 10004 / NBRC 33097 / NRRL 1555)</name>
    <dbReference type="NCBI Taxonomy" id="763407"/>
    <lineage>
        <taxon>Eukaryota</taxon>
        <taxon>Fungi</taxon>
        <taxon>Fungi incertae sedis</taxon>
        <taxon>Mucoromycota</taxon>
        <taxon>Mucoromycotina</taxon>
        <taxon>Mucoromycetes</taxon>
        <taxon>Mucorales</taxon>
        <taxon>Phycomycetaceae</taxon>
        <taxon>Phycomyces</taxon>
    </lineage>
</organism>
<dbReference type="RefSeq" id="XP_018293350.1">
    <property type="nucleotide sequence ID" value="XM_018428954.1"/>
</dbReference>
<dbReference type="VEuPathDB" id="FungiDB:PHYBLDRAFT_123829"/>
<dbReference type="FunFam" id="3.30.420.40:FF:000191">
    <property type="entry name" value="Retrograde regulation protein 2"/>
    <property type="match status" value="1"/>
</dbReference>
<reference evidence="4" key="1">
    <citation type="submission" date="2015-06" db="EMBL/GenBank/DDBJ databases">
        <title>Expansion of signal transduction pathways in fungi by whole-genome duplication.</title>
        <authorList>
            <consortium name="DOE Joint Genome Institute"/>
            <person name="Corrochano L.M."/>
            <person name="Kuo A."/>
            <person name="Marcet-Houben M."/>
            <person name="Polaino S."/>
            <person name="Salamov A."/>
            <person name="Villalobos J.M."/>
            <person name="Alvarez M.I."/>
            <person name="Avalos J."/>
            <person name="Benito E.P."/>
            <person name="Benoit I."/>
            <person name="Burger G."/>
            <person name="Camino L.P."/>
            <person name="Canovas D."/>
            <person name="Cerda-Olmedo E."/>
            <person name="Cheng J.-F."/>
            <person name="Dominguez A."/>
            <person name="Elias M."/>
            <person name="Eslava A.P."/>
            <person name="Glaser F."/>
            <person name="Grimwood J."/>
            <person name="Gutierrez G."/>
            <person name="Heitman J."/>
            <person name="Henrissat B."/>
            <person name="Iturriaga E.A."/>
            <person name="Lang B.F."/>
            <person name="Lavin J.L."/>
            <person name="Lee S."/>
            <person name="Li W."/>
            <person name="Lindquist E."/>
            <person name="Lopez-Garcia S."/>
            <person name="Luque E.M."/>
            <person name="Marcos A.T."/>
            <person name="Martin J."/>
            <person name="McCluskey K."/>
            <person name="Medina H.R."/>
            <person name="Miralles-Duran A."/>
            <person name="Miyazaki A."/>
            <person name="Munoz-Torres E."/>
            <person name="Oguiza J.A."/>
            <person name="Ohm R."/>
            <person name="Olmedo M."/>
            <person name="Orejas M."/>
            <person name="Ortiz-Castellanos L."/>
            <person name="Pisabarro A.G."/>
            <person name="Rodriguez-Romero J."/>
            <person name="Ruiz-Herrera J."/>
            <person name="Ruiz-Vazquez R."/>
            <person name="Sanz C."/>
            <person name="Schackwitz W."/>
            <person name="Schmutz J."/>
            <person name="Shahriari M."/>
            <person name="Shelest E."/>
            <person name="Silva-Franco F."/>
            <person name="Soanes D."/>
            <person name="Syed K."/>
            <person name="Tagua V.G."/>
            <person name="Talbot N.J."/>
            <person name="Thon M."/>
            <person name="De vries R.P."/>
            <person name="Wiebenga A."/>
            <person name="Yadav J.S."/>
            <person name="Braun E.L."/>
            <person name="Baker S."/>
            <person name="Garre V."/>
            <person name="Horwitz B."/>
            <person name="Torres-Martinez S."/>
            <person name="Idnurm A."/>
            <person name="Herrera-Estrella A."/>
            <person name="Gabaldon T."/>
            <person name="Grigoriev I.V."/>
        </authorList>
    </citation>
    <scope>NUCLEOTIDE SEQUENCE [LARGE SCALE GENOMIC DNA]</scope>
    <source>
        <strain evidence="4">NRRL 1555(-)</strain>
    </source>
</reference>
<dbReference type="EMBL" id="KV440977">
    <property type="protein sequence ID" value="OAD75310.1"/>
    <property type="molecule type" value="Genomic_DNA"/>
</dbReference>
<dbReference type="Gene3D" id="3.30.420.150">
    <property type="entry name" value="Exopolyphosphatase. Domain 2"/>
    <property type="match status" value="1"/>
</dbReference>
<dbReference type="InParanoid" id="A0A167N8C0"/>
<dbReference type="PANTHER" id="PTHR30005">
    <property type="entry name" value="EXOPOLYPHOSPHATASE"/>
    <property type="match status" value="1"/>
</dbReference>
<evidence type="ECO:0000313" key="3">
    <source>
        <dbReference type="EMBL" id="OAD75310.1"/>
    </source>
</evidence>
<dbReference type="CDD" id="cd24052">
    <property type="entry name" value="ASKHA_NBD_HpPPX-GppA-like"/>
    <property type="match status" value="1"/>
</dbReference>
<protein>
    <submittedName>
        <fullName evidence="3">Uncharacterized protein</fullName>
    </submittedName>
</protein>
<dbReference type="Gene3D" id="3.30.420.40">
    <property type="match status" value="1"/>
</dbReference>
<gene>
    <name evidence="3" type="ORF">PHYBLDRAFT_123829</name>
</gene>
<dbReference type="AlphaFoldDB" id="A0A167N8C0"/>
<dbReference type="InterPro" id="IPR043129">
    <property type="entry name" value="ATPase_NBD"/>
</dbReference>
<dbReference type="Pfam" id="PF02541">
    <property type="entry name" value="Ppx-GppA"/>
    <property type="match status" value="1"/>
</dbReference>
<dbReference type="PANTHER" id="PTHR30005:SF0">
    <property type="entry name" value="RETROGRADE REGULATION PROTEIN 2"/>
    <property type="match status" value="1"/>
</dbReference>
<evidence type="ECO:0000259" key="2">
    <source>
        <dbReference type="Pfam" id="PF23566"/>
    </source>
</evidence>
<feature type="domain" description="Ppx/GppA phosphatase N-terminal" evidence="1">
    <location>
        <begin position="24"/>
        <end position="344"/>
    </location>
</feature>
<keyword evidence="4" id="KW-1185">Reference proteome</keyword>
<name>A0A167N8C0_PHYB8</name>
<proteinExistence type="predicted"/>
<feature type="domain" description="RTG2 C-terminal" evidence="2">
    <location>
        <begin position="371"/>
        <end position="495"/>
    </location>
</feature>
<sequence length="602" mass="67089">MTGQTVEGPFGVVDMGSNGIRFSIVKSLERHLPVAYEERAPISLFESQGDERVIPSETIDQVITSFLRFKQLCQQAKVKPENINVLATEATRVATNSKEFLQKIFKETGWVVSLLSKEQEALISAAGIVGSFYSVNGLTMDLGGGSVELSYVTNKSHEEDEGTMGIQVCPDPMSMPYGAAALKRRLEQSYKSKKREALYAEVEDQIRKAFVQSNPPSHLLEKDGYRMYMSGGGFRALGYLSMARKAQSTDLPGKHSDRRLTYPIPIINGYTMTGAELEELVTYYKDWEPEKLVKKLKVFRISKRRASMIPASCFLLSAIMKVIKISRVYFSEGGVRQGFCYQKLSVAEQQKDPLLEGIKAYTSQSLYHLTPKDHNKIFEFIVGGLPKVYLNPSHPLQLHRLLPAAIHIANMTSHFPKESRAFVAFHMPLASGPLANVPGLDHYERAVLSLLMAYRQGGAVPDPIFYTIQKMVGRNGIDVCKYIGRLMELVFTVSPLEGGAELLLNSGLTLSMMPVEEGCIRSSNDDSDTADEDGNGSEEYYPPIRLVVTLPNKYSPMVDAPAVMSVIESFGKNIHSKKYDMDDEFRPQHFQLFGVSVVDPLE</sequence>
<dbReference type="InterPro" id="IPR050273">
    <property type="entry name" value="GppA/Ppx_hydrolase"/>
</dbReference>
<evidence type="ECO:0000259" key="1">
    <source>
        <dbReference type="Pfam" id="PF02541"/>
    </source>
</evidence>
<dbReference type="Pfam" id="PF23566">
    <property type="entry name" value="RTG2_C"/>
    <property type="match status" value="1"/>
</dbReference>
<dbReference type="SUPFAM" id="SSF53067">
    <property type="entry name" value="Actin-like ATPase domain"/>
    <property type="match status" value="2"/>
</dbReference>
<evidence type="ECO:0000313" key="4">
    <source>
        <dbReference type="Proteomes" id="UP000077315"/>
    </source>
</evidence>
<dbReference type="Gene3D" id="1.10.3210.10">
    <property type="entry name" value="Hypothetical protein af1432"/>
    <property type="match status" value="1"/>
</dbReference>
<dbReference type="InterPro" id="IPR003695">
    <property type="entry name" value="Ppx_GppA_N"/>
</dbReference>
<dbReference type="InterPro" id="IPR057512">
    <property type="entry name" value="RTG2_C"/>
</dbReference>
<dbReference type="STRING" id="763407.A0A167N8C0"/>